<reference evidence="3 4" key="1">
    <citation type="submission" date="2009-01" db="EMBL/GenBank/DDBJ databases">
        <title>Complete sequence of Geobacter sp. FRC-32.</title>
        <authorList>
            <consortium name="US DOE Joint Genome Institute"/>
            <person name="Lucas S."/>
            <person name="Copeland A."/>
            <person name="Lapidus A."/>
            <person name="Glavina del Rio T."/>
            <person name="Dalin E."/>
            <person name="Tice H."/>
            <person name="Bruce D."/>
            <person name="Goodwin L."/>
            <person name="Pitluck S."/>
            <person name="Saunders E."/>
            <person name="Brettin T."/>
            <person name="Detter J.C."/>
            <person name="Han C."/>
            <person name="Larimer F."/>
            <person name="Land M."/>
            <person name="Hauser L."/>
            <person name="Kyrpides N."/>
            <person name="Ovchinnikova G."/>
            <person name="Kostka J."/>
            <person name="Richardson P."/>
        </authorList>
    </citation>
    <scope>NUCLEOTIDE SEQUENCE [LARGE SCALE GENOMIC DNA]</scope>
    <source>
        <strain evidence="4">DSM 22248 / JCM 15807 / FRC-32</strain>
    </source>
</reference>
<evidence type="ECO:0000313" key="3">
    <source>
        <dbReference type="EMBL" id="ACM21457.1"/>
    </source>
</evidence>
<dbReference type="SUPFAM" id="SSF51556">
    <property type="entry name" value="Metallo-dependent hydrolases"/>
    <property type="match status" value="1"/>
</dbReference>
<sequence>MADVNGKGMPTGRSGTAADGRVMVEEILARYADRMCTKMGISRRSFLSTASGMAAAFLALNAVHGSLFMVDPAEAADPGAAAEAGRRFRNQLIFDVQTHYVGDKYSEKRILSLRNEAKKWNPQLRGENATLDSIRFGPYIKEVFLESDTTMALLSSAPADDPGRWFLHNQEVIKARDKINSFAGSRRMFAHAIFTPGRRGWLDGLDTAAERKPDSWKGYTVGTPFGLSKWPWRMDDEKVVYPGYQRMVKSGIATICIHKGLLPAGHQILMRPNWRYGATDDIPKAARDWPQLTFVIYHSAYRSGSPPTRKDIDTFERSGYIPWVSDLARMPRKHGIGNLYAELGSVFALTAVSNPRYCAGILGTLIKGFGHERILWGTDSIWYGSPQWQIEAFRRMEIPEDLQRKFGFEPLGPADGVVKRAILGGNAARLYGIKTPTASTAMDRISDLKSKQEETWTKALA</sequence>
<feature type="domain" description="Amidohydrolase-related" evidence="2">
    <location>
        <begin position="217"/>
        <end position="433"/>
    </location>
</feature>
<accession>B9M3N6</accession>
<keyword evidence="1" id="KW-0411">Iron-sulfur</keyword>
<dbReference type="KEGG" id="geo:Geob_3114"/>
<dbReference type="PANTHER" id="PTHR42889:SF1">
    <property type="entry name" value="BLR3681 PROTEIN"/>
    <property type="match status" value="1"/>
</dbReference>
<dbReference type="GO" id="GO:0016787">
    <property type="term" value="F:hydrolase activity"/>
    <property type="evidence" value="ECO:0007669"/>
    <property type="project" value="UniProtKB-KW"/>
</dbReference>
<keyword evidence="4" id="KW-1185">Reference proteome</keyword>
<dbReference type="EMBL" id="CP001390">
    <property type="protein sequence ID" value="ACM21457.1"/>
    <property type="molecule type" value="Genomic_DNA"/>
</dbReference>
<dbReference type="InterPro" id="IPR006311">
    <property type="entry name" value="TAT_signal"/>
</dbReference>
<dbReference type="PANTHER" id="PTHR42889">
    <property type="entry name" value="BLR3681 PROTEIN"/>
    <property type="match status" value="1"/>
</dbReference>
<gene>
    <name evidence="3" type="ordered locus">Geob_3114</name>
</gene>
<dbReference type="OrthoDB" id="9799024at2"/>
<organism evidence="3 4">
    <name type="scientific">Geotalea daltonii (strain DSM 22248 / JCM 15807 / FRC-32)</name>
    <name type="common">Geobacter daltonii</name>
    <dbReference type="NCBI Taxonomy" id="316067"/>
    <lineage>
        <taxon>Bacteria</taxon>
        <taxon>Pseudomonadati</taxon>
        <taxon>Thermodesulfobacteriota</taxon>
        <taxon>Desulfuromonadia</taxon>
        <taxon>Geobacterales</taxon>
        <taxon>Geobacteraceae</taxon>
        <taxon>Geotalea</taxon>
    </lineage>
</organism>
<keyword evidence="1" id="KW-0408">Iron</keyword>
<evidence type="ECO:0000256" key="1">
    <source>
        <dbReference type="ARBA" id="ARBA00023014"/>
    </source>
</evidence>
<proteinExistence type="predicted"/>
<dbReference type="Pfam" id="PF04909">
    <property type="entry name" value="Amidohydro_2"/>
    <property type="match status" value="1"/>
</dbReference>
<dbReference type="HOGENOM" id="CLU_555296_0_0_7"/>
<evidence type="ECO:0000313" key="4">
    <source>
        <dbReference type="Proteomes" id="UP000007721"/>
    </source>
</evidence>
<dbReference type="AlphaFoldDB" id="B9M3N6"/>
<protein>
    <submittedName>
        <fullName evidence="3">Metal-dependent hydrolase, putative</fullName>
    </submittedName>
</protein>
<dbReference type="InterPro" id="IPR032466">
    <property type="entry name" value="Metal_Hydrolase"/>
</dbReference>
<dbReference type="eggNOG" id="COG2159">
    <property type="taxonomic scope" value="Bacteria"/>
</dbReference>
<dbReference type="InterPro" id="IPR006680">
    <property type="entry name" value="Amidohydro-rel"/>
</dbReference>
<dbReference type="GO" id="GO:0051536">
    <property type="term" value="F:iron-sulfur cluster binding"/>
    <property type="evidence" value="ECO:0007669"/>
    <property type="project" value="UniProtKB-KW"/>
</dbReference>
<dbReference type="RefSeq" id="WP_012648185.1">
    <property type="nucleotide sequence ID" value="NC_011979.1"/>
</dbReference>
<dbReference type="Gene3D" id="3.20.20.140">
    <property type="entry name" value="Metal-dependent hydrolases"/>
    <property type="match status" value="1"/>
</dbReference>
<evidence type="ECO:0000259" key="2">
    <source>
        <dbReference type="Pfam" id="PF04909"/>
    </source>
</evidence>
<keyword evidence="3" id="KW-0378">Hydrolase</keyword>
<dbReference type="PROSITE" id="PS51318">
    <property type="entry name" value="TAT"/>
    <property type="match status" value="1"/>
</dbReference>
<name>B9M3N6_GEODF</name>
<dbReference type="Proteomes" id="UP000007721">
    <property type="component" value="Chromosome"/>
</dbReference>
<dbReference type="STRING" id="316067.Geob_3114"/>
<keyword evidence="1" id="KW-0479">Metal-binding</keyword>